<organism evidence="6 7">
    <name type="scientific">Trinickia fusca</name>
    <dbReference type="NCBI Taxonomy" id="2419777"/>
    <lineage>
        <taxon>Bacteria</taxon>
        <taxon>Pseudomonadati</taxon>
        <taxon>Pseudomonadota</taxon>
        <taxon>Betaproteobacteria</taxon>
        <taxon>Burkholderiales</taxon>
        <taxon>Burkholderiaceae</taxon>
        <taxon>Trinickia</taxon>
    </lineage>
</organism>
<dbReference type="PROSITE" id="PS51078">
    <property type="entry name" value="ICLR_ED"/>
    <property type="match status" value="1"/>
</dbReference>
<dbReference type="OrthoDB" id="9807558at2"/>
<accession>A0A494XHA3</accession>
<dbReference type="GO" id="GO:0003700">
    <property type="term" value="F:DNA-binding transcription factor activity"/>
    <property type="evidence" value="ECO:0007669"/>
    <property type="project" value="TreeGrafter"/>
</dbReference>
<sequence>MCATKVKPKPELSALDVVEDSVPVRREKPDTTIILSLEKGLGIFEHILQAGRPLKLHEIVEHFGIDKSSAFRFLNTLERAGLVNKHSALKTYTVGPTLATWARLARTDTSFVETARPLLKKLSTMTKQTSHLAVLQNDRVVLIEVMLADNVVSVKQTAGDWDPLYCSAVGKAILAFLPEQERNRMIAQISFKELTPATITTPEMLRVELEKVREEGLAFDLGESNPQLCCIAAPVLDSRGHAVGSIGVSMIYPLFPDGPRAQTAYTRAVSETGRELSAALART</sequence>
<comment type="caution">
    <text evidence="6">The sequence shown here is derived from an EMBL/GenBank/DDBJ whole genome shotgun (WGS) entry which is preliminary data.</text>
</comment>
<reference evidence="6 7" key="1">
    <citation type="submission" date="2018-10" db="EMBL/GenBank/DDBJ databases">
        <title>Paraburkholderia sp. 7MK8-2, isolated from soil.</title>
        <authorList>
            <person name="Gao Z.-H."/>
            <person name="Qiu L.-H."/>
        </authorList>
    </citation>
    <scope>NUCLEOTIDE SEQUENCE [LARGE SCALE GENOMIC DNA]</scope>
    <source>
        <strain evidence="6 7">7MK8-2</strain>
    </source>
</reference>
<dbReference type="Pfam" id="PF01614">
    <property type="entry name" value="IclR_C"/>
    <property type="match status" value="1"/>
</dbReference>
<dbReference type="InterPro" id="IPR029016">
    <property type="entry name" value="GAF-like_dom_sf"/>
</dbReference>
<dbReference type="InterPro" id="IPR036388">
    <property type="entry name" value="WH-like_DNA-bd_sf"/>
</dbReference>
<dbReference type="SMART" id="SM00346">
    <property type="entry name" value="HTH_ICLR"/>
    <property type="match status" value="1"/>
</dbReference>
<dbReference type="InterPro" id="IPR005471">
    <property type="entry name" value="Tscrpt_reg_IclR_N"/>
</dbReference>
<dbReference type="RefSeq" id="WP_121278831.1">
    <property type="nucleotide sequence ID" value="NZ_RBZV01000006.1"/>
</dbReference>
<dbReference type="Gene3D" id="3.30.450.40">
    <property type="match status" value="1"/>
</dbReference>
<evidence type="ECO:0000259" key="4">
    <source>
        <dbReference type="PROSITE" id="PS51077"/>
    </source>
</evidence>
<feature type="domain" description="HTH iclR-type" evidence="4">
    <location>
        <begin position="34"/>
        <end position="96"/>
    </location>
</feature>
<dbReference type="PANTHER" id="PTHR30136">
    <property type="entry name" value="HELIX-TURN-HELIX TRANSCRIPTIONAL REGULATOR, ICLR FAMILY"/>
    <property type="match status" value="1"/>
</dbReference>
<gene>
    <name evidence="6" type="ORF">D7S89_16425</name>
</gene>
<dbReference type="PANTHER" id="PTHR30136:SF35">
    <property type="entry name" value="HTH-TYPE TRANSCRIPTIONAL REGULATOR RV1719"/>
    <property type="match status" value="1"/>
</dbReference>
<keyword evidence="7" id="KW-1185">Reference proteome</keyword>
<dbReference type="GO" id="GO:0045892">
    <property type="term" value="P:negative regulation of DNA-templated transcription"/>
    <property type="evidence" value="ECO:0007669"/>
    <property type="project" value="TreeGrafter"/>
</dbReference>
<dbReference type="AlphaFoldDB" id="A0A494XHA3"/>
<keyword evidence="2" id="KW-0238">DNA-binding</keyword>
<dbReference type="InterPro" id="IPR050707">
    <property type="entry name" value="HTH_MetabolicPath_Reg"/>
</dbReference>
<dbReference type="GO" id="GO:0003677">
    <property type="term" value="F:DNA binding"/>
    <property type="evidence" value="ECO:0007669"/>
    <property type="project" value="UniProtKB-KW"/>
</dbReference>
<evidence type="ECO:0000256" key="3">
    <source>
        <dbReference type="ARBA" id="ARBA00023163"/>
    </source>
</evidence>
<dbReference type="Gene3D" id="1.10.10.10">
    <property type="entry name" value="Winged helix-like DNA-binding domain superfamily/Winged helix DNA-binding domain"/>
    <property type="match status" value="1"/>
</dbReference>
<protein>
    <submittedName>
        <fullName evidence="6">IclR family transcriptional regulator</fullName>
    </submittedName>
</protein>
<proteinExistence type="predicted"/>
<dbReference type="EMBL" id="RBZV01000006">
    <property type="protein sequence ID" value="RKP46933.1"/>
    <property type="molecule type" value="Genomic_DNA"/>
</dbReference>
<keyword evidence="1" id="KW-0805">Transcription regulation</keyword>
<name>A0A494XHA3_9BURK</name>
<dbReference type="InterPro" id="IPR036390">
    <property type="entry name" value="WH_DNA-bd_sf"/>
</dbReference>
<evidence type="ECO:0000259" key="5">
    <source>
        <dbReference type="PROSITE" id="PS51078"/>
    </source>
</evidence>
<dbReference type="PROSITE" id="PS51077">
    <property type="entry name" value="HTH_ICLR"/>
    <property type="match status" value="1"/>
</dbReference>
<dbReference type="Proteomes" id="UP000280434">
    <property type="component" value="Unassembled WGS sequence"/>
</dbReference>
<dbReference type="Pfam" id="PF09339">
    <property type="entry name" value="HTH_IclR"/>
    <property type="match status" value="1"/>
</dbReference>
<keyword evidence="3" id="KW-0804">Transcription</keyword>
<dbReference type="InterPro" id="IPR014757">
    <property type="entry name" value="Tscrpt_reg_IclR_C"/>
</dbReference>
<evidence type="ECO:0000256" key="1">
    <source>
        <dbReference type="ARBA" id="ARBA00023015"/>
    </source>
</evidence>
<evidence type="ECO:0000313" key="6">
    <source>
        <dbReference type="EMBL" id="RKP46933.1"/>
    </source>
</evidence>
<feature type="domain" description="IclR-ED" evidence="5">
    <location>
        <begin position="97"/>
        <end position="282"/>
    </location>
</feature>
<dbReference type="SUPFAM" id="SSF46785">
    <property type="entry name" value="Winged helix' DNA-binding domain"/>
    <property type="match status" value="1"/>
</dbReference>
<evidence type="ECO:0000256" key="2">
    <source>
        <dbReference type="ARBA" id="ARBA00023125"/>
    </source>
</evidence>
<dbReference type="SUPFAM" id="SSF55781">
    <property type="entry name" value="GAF domain-like"/>
    <property type="match status" value="1"/>
</dbReference>
<evidence type="ECO:0000313" key="7">
    <source>
        <dbReference type="Proteomes" id="UP000280434"/>
    </source>
</evidence>